<dbReference type="Proteomes" id="UP000025238">
    <property type="component" value="Chromosome"/>
</dbReference>
<sequence>MRSDWDDAPDYLRNRKQPSPWRFLAILGIGSAVLSALAFTFGKPVVLDVNQIKQGIHVGGKPWFNQEPEQPIQPDSQPSVAIYEAPAAEPTPAPQQRQLSQEEIEWFEERTAEAVQPRQTSFNDSNYTPRPVANTMQPPPARYYAASSTSSTQKRSVSRQTHLSNWSWENGHNKQRISGQFEWTVVNGQIDYNSVCQNYKRGSLVYRDCRKGAKVAFKRMCSRYKPACAAENNYLP</sequence>
<feature type="compositionally biased region" description="Low complexity" evidence="1">
    <location>
        <begin position="143"/>
        <end position="161"/>
    </location>
</feature>
<accession>A0A023WUI3</accession>
<feature type="region of interest" description="Disordered" evidence="1">
    <location>
        <begin position="112"/>
        <end position="161"/>
    </location>
</feature>
<keyword evidence="2" id="KW-0472">Membrane</keyword>
<feature type="compositionally biased region" description="Polar residues" evidence="1">
    <location>
        <begin position="117"/>
        <end position="128"/>
    </location>
</feature>
<name>A0A023WUI3_STUST</name>
<keyword evidence="2" id="KW-0812">Transmembrane</keyword>
<dbReference type="EMBL" id="CP007509">
    <property type="protein sequence ID" value="AHY43867.1"/>
    <property type="molecule type" value="Genomic_DNA"/>
</dbReference>
<evidence type="ECO:0000256" key="1">
    <source>
        <dbReference type="SAM" id="MobiDB-lite"/>
    </source>
</evidence>
<evidence type="ECO:0000256" key="2">
    <source>
        <dbReference type="SAM" id="Phobius"/>
    </source>
</evidence>
<evidence type="ECO:0000313" key="3">
    <source>
        <dbReference type="EMBL" id="AHY43867.1"/>
    </source>
</evidence>
<proteinExistence type="predicted"/>
<keyword evidence="2" id="KW-1133">Transmembrane helix</keyword>
<dbReference type="PATRIC" id="fig|316.97.peg.3173"/>
<feature type="transmembrane region" description="Helical" evidence="2">
    <location>
        <begin position="21"/>
        <end position="41"/>
    </location>
</feature>
<dbReference type="AlphaFoldDB" id="A0A023WUI3"/>
<organism evidence="3">
    <name type="scientific">Stutzerimonas stutzeri</name>
    <name type="common">Pseudomonas stutzeri</name>
    <dbReference type="NCBI Taxonomy" id="316"/>
    <lineage>
        <taxon>Bacteria</taxon>
        <taxon>Pseudomonadati</taxon>
        <taxon>Pseudomonadota</taxon>
        <taxon>Gammaproteobacteria</taxon>
        <taxon>Pseudomonadales</taxon>
        <taxon>Pseudomonadaceae</taxon>
        <taxon>Stutzerimonas</taxon>
    </lineage>
</organism>
<dbReference type="KEGG" id="pstu:UIB01_15865"/>
<reference evidence="3" key="1">
    <citation type="submission" date="2014-03" db="EMBL/GenBank/DDBJ databases">
        <title>Complete genome sequence of Pseudomonas stutzeri 19SMN4.</title>
        <authorList>
            <person name="Brunet-Galmes I."/>
            <person name="Nogales B."/>
            <person name="Busquets A."/>
            <person name="Pena A."/>
            <person name="Gomila M."/>
            <person name="Garcia-Valdes E."/>
            <person name="Lalucat J."/>
            <person name="Bennasar A."/>
            <person name="Bosch R."/>
        </authorList>
    </citation>
    <scope>NUCLEOTIDE SEQUENCE [LARGE SCALE GENOMIC DNA]</scope>
    <source>
        <strain evidence="3">19SMN4</strain>
    </source>
</reference>
<protein>
    <submittedName>
        <fullName evidence="3">Uncharacterized protein</fullName>
    </submittedName>
</protein>
<gene>
    <name evidence="3" type="ORF">UIB01_15865</name>
</gene>